<dbReference type="RefSeq" id="WP_149230748.1">
    <property type="nucleotide sequence ID" value="NZ_JALJXJ010000001.1"/>
</dbReference>
<accession>A0A5A9GS22</accession>
<organism evidence="2 3">
    <name type="scientific">Azospirillum lipoferum</name>
    <dbReference type="NCBI Taxonomy" id="193"/>
    <lineage>
        <taxon>Bacteria</taxon>
        <taxon>Pseudomonadati</taxon>
        <taxon>Pseudomonadota</taxon>
        <taxon>Alphaproteobacteria</taxon>
        <taxon>Rhodospirillales</taxon>
        <taxon>Azospirillaceae</taxon>
        <taxon>Azospirillum</taxon>
    </lineage>
</organism>
<reference evidence="2 3" key="1">
    <citation type="submission" date="2019-08" db="EMBL/GenBank/DDBJ databases">
        <authorList>
            <person name="Grouzdev D."/>
            <person name="Tikhonova E."/>
            <person name="Kravchenko I."/>
        </authorList>
    </citation>
    <scope>NUCLEOTIDE SEQUENCE [LARGE SCALE GENOMIC DNA]</scope>
    <source>
        <strain evidence="2 3">59b</strain>
    </source>
</reference>
<evidence type="ECO:0000313" key="2">
    <source>
        <dbReference type="EMBL" id="KAA0597220.1"/>
    </source>
</evidence>
<gene>
    <name evidence="2" type="ORF">FZ942_09010</name>
</gene>
<comment type="caution">
    <text evidence="2">The sequence shown here is derived from an EMBL/GenBank/DDBJ whole genome shotgun (WGS) entry which is preliminary data.</text>
</comment>
<dbReference type="OrthoDB" id="67979at2"/>
<evidence type="ECO:0000313" key="3">
    <source>
        <dbReference type="Proteomes" id="UP000324927"/>
    </source>
</evidence>
<feature type="region of interest" description="Disordered" evidence="1">
    <location>
        <begin position="49"/>
        <end position="110"/>
    </location>
</feature>
<feature type="compositionally biased region" description="Basic and acidic residues" evidence="1">
    <location>
        <begin position="71"/>
        <end position="81"/>
    </location>
</feature>
<dbReference type="Proteomes" id="UP000324927">
    <property type="component" value="Unassembled WGS sequence"/>
</dbReference>
<name>A0A5A9GS22_AZOLI</name>
<sequence length="110" mass="11725">MTAVAHVATATVTQQLRRHRSYETTKRYLRVADEAARNAVEAIPMKAFANAATSPSRKQEAQTEGMAAEKGTQDAAKEKAPEPLGSRASLLPPELVGATGFEPATPRPPV</sequence>
<protein>
    <submittedName>
        <fullName evidence="2">Uncharacterized protein</fullName>
    </submittedName>
</protein>
<proteinExistence type="predicted"/>
<dbReference type="AlphaFoldDB" id="A0A5A9GS22"/>
<dbReference type="EMBL" id="VTTN01000002">
    <property type="protein sequence ID" value="KAA0597220.1"/>
    <property type="molecule type" value="Genomic_DNA"/>
</dbReference>
<keyword evidence="3" id="KW-1185">Reference proteome</keyword>
<evidence type="ECO:0000256" key="1">
    <source>
        <dbReference type="SAM" id="MobiDB-lite"/>
    </source>
</evidence>